<evidence type="ECO:0000256" key="1">
    <source>
        <dbReference type="SAM" id="Phobius"/>
    </source>
</evidence>
<dbReference type="OrthoDB" id="8283537at2"/>
<keyword evidence="1" id="KW-0472">Membrane</keyword>
<comment type="caution">
    <text evidence="2">The sequence shown here is derived from an EMBL/GenBank/DDBJ whole genome shotgun (WGS) entry which is preliminary data.</text>
</comment>
<dbReference type="AlphaFoldDB" id="A0A0L8BKF2"/>
<proteinExistence type="predicted"/>
<accession>A0A0L8BKF2</accession>
<keyword evidence="1" id="KW-0812">Transmembrane</keyword>
<feature type="transmembrane region" description="Helical" evidence="1">
    <location>
        <begin position="20"/>
        <end position="40"/>
    </location>
</feature>
<organism evidence="2 3">
    <name type="scientific">Ensifer adhaerens</name>
    <name type="common">Sinorhizobium morelense</name>
    <dbReference type="NCBI Taxonomy" id="106592"/>
    <lineage>
        <taxon>Bacteria</taxon>
        <taxon>Pseudomonadati</taxon>
        <taxon>Pseudomonadota</taxon>
        <taxon>Alphaproteobacteria</taxon>
        <taxon>Hyphomicrobiales</taxon>
        <taxon>Rhizobiaceae</taxon>
        <taxon>Sinorhizobium/Ensifer group</taxon>
        <taxon>Ensifer</taxon>
    </lineage>
</organism>
<dbReference type="PATRIC" id="fig|106592.7.peg.3697"/>
<reference evidence="3" key="1">
    <citation type="submission" date="2015-07" db="EMBL/GenBank/DDBJ databases">
        <title>Whole genome sequence of an Ensifer adhaerens strain isolated from a cave pool in the Wind Cave National Park.</title>
        <authorList>
            <person name="Eng W.W.H."/>
            <person name="Gan H.M."/>
            <person name="Barton H.A."/>
            <person name="Savka M.A."/>
        </authorList>
    </citation>
    <scope>NUCLEOTIDE SEQUENCE [LARGE SCALE GENOMIC DNA]</scope>
    <source>
        <strain evidence="3">SD006</strain>
    </source>
</reference>
<dbReference type="Proteomes" id="UP000037425">
    <property type="component" value="Unassembled WGS sequence"/>
</dbReference>
<evidence type="ECO:0000313" key="2">
    <source>
        <dbReference type="EMBL" id="KOF15073.1"/>
    </source>
</evidence>
<evidence type="ECO:0008006" key="4">
    <source>
        <dbReference type="Google" id="ProtNLM"/>
    </source>
</evidence>
<gene>
    <name evidence="2" type="ORF">AC244_24770</name>
</gene>
<dbReference type="RefSeq" id="WP_053251469.1">
    <property type="nucleotide sequence ID" value="NZ_LGAP01000022.1"/>
</dbReference>
<dbReference type="EMBL" id="LGAP01000022">
    <property type="protein sequence ID" value="KOF15073.1"/>
    <property type="molecule type" value="Genomic_DNA"/>
</dbReference>
<keyword evidence="1" id="KW-1133">Transmembrane helix</keyword>
<feature type="transmembrane region" description="Helical" evidence="1">
    <location>
        <begin position="104"/>
        <end position="122"/>
    </location>
</feature>
<sequence length="135" mass="13741">MLTPSNRSLLNKTFLADGAFSLFVGAVLILDAAPLAALISPAATPLMMKLLGVGLLAWGIFHLSAARNGGPVSAAARVSIAGDILWQVASLALLATAFNSLSAIGVGLVIIGIIGVGDFLFFKVKGLARERAALA</sequence>
<evidence type="ECO:0000313" key="3">
    <source>
        <dbReference type="Proteomes" id="UP000037425"/>
    </source>
</evidence>
<protein>
    <recommendedName>
        <fullName evidence="4">Transmembrane protein</fullName>
    </recommendedName>
</protein>
<name>A0A0L8BKF2_ENSAD</name>